<reference evidence="1 2" key="1">
    <citation type="submission" date="2013-08" db="EMBL/GenBank/DDBJ databases">
        <authorList>
            <person name="Weinstock G."/>
            <person name="Sodergren E."/>
            <person name="Wylie T."/>
            <person name="Fulton L."/>
            <person name="Fulton R."/>
            <person name="Fronick C."/>
            <person name="O'Laughlin M."/>
            <person name="Godfrey J."/>
            <person name="Miner T."/>
            <person name="Herter B."/>
            <person name="Appelbaum E."/>
            <person name="Cordes M."/>
            <person name="Lek S."/>
            <person name="Wollam A."/>
            <person name="Pepin K.H."/>
            <person name="Palsikar V.B."/>
            <person name="Mitreva M."/>
            <person name="Wilson R.K."/>
        </authorList>
    </citation>
    <scope>NUCLEOTIDE SEQUENCE [LARGE SCALE GENOMIC DNA]</scope>
    <source>
        <strain evidence="1 2">ATCC 15930</strain>
    </source>
</reference>
<name>A0A069QJS1_HOYLO</name>
<proteinExistence type="predicted"/>
<dbReference type="RefSeq" id="WP_018966823.1">
    <property type="nucleotide sequence ID" value="NZ_KB899212.1"/>
</dbReference>
<dbReference type="SUPFAM" id="SSF56935">
    <property type="entry name" value="Porins"/>
    <property type="match status" value="1"/>
</dbReference>
<dbReference type="AlphaFoldDB" id="A0A069QJS1"/>
<evidence type="ECO:0000313" key="2">
    <source>
        <dbReference type="Proteomes" id="UP000027442"/>
    </source>
</evidence>
<dbReference type="PATRIC" id="fig|1122985.7.peg.1054"/>
<keyword evidence="2" id="KW-1185">Reference proteome</keyword>
<dbReference type="EMBL" id="JNGW01000037">
    <property type="protein sequence ID" value="KDR52927.1"/>
    <property type="molecule type" value="Genomic_DNA"/>
</dbReference>
<protein>
    <recommendedName>
        <fullName evidence="3">Outer membrane protein beta-barrel domain-containing protein</fullName>
    </recommendedName>
</protein>
<dbReference type="SUPFAM" id="SSF49464">
    <property type="entry name" value="Carboxypeptidase regulatory domain-like"/>
    <property type="match status" value="1"/>
</dbReference>
<dbReference type="Proteomes" id="UP000027442">
    <property type="component" value="Unassembled WGS sequence"/>
</dbReference>
<dbReference type="InterPro" id="IPR008969">
    <property type="entry name" value="CarboxyPept-like_regulatory"/>
</dbReference>
<evidence type="ECO:0008006" key="3">
    <source>
        <dbReference type="Google" id="ProtNLM"/>
    </source>
</evidence>
<accession>A0A069QJS1</accession>
<dbReference type="eggNOG" id="COG4773">
    <property type="taxonomic scope" value="Bacteria"/>
</dbReference>
<organism evidence="1 2">
    <name type="scientific">Hoylesella loescheii DSM 19665 = JCM 12249 = ATCC 15930</name>
    <dbReference type="NCBI Taxonomy" id="1122985"/>
    <lineage>
        <taxon>Bacteria</taxon>
        <taxon>Pseudomonadati</taxon>
        <taxon>Bacteroidota</taxon>
        <taxon>Bacteroidia</taxon>
        <taxon>Bacteroidales</taxon>
        <taxon>Prevotellaceae</taxon>
        <taxon>Hoylesella</taxon>
    </lineage>
</organism>
<sequence>MISTDKIKNKIVCILVLCATIYMPVFGQAVPFKLWGKIMTKAGKPLVDVNIIIYFTNDLNNIAAYCISDENGAYSIESAYKGDSIKVVATGLNIGNYTAYIPSKTREFNIIVEEKTFILKEIVVKSTRLYAQEDTINYNVSSFLSKNELSLGDVLKKMPGITVGESGEISVKGKPVKHLYIEGMDMMKDRYGIATNNIDPNAIATVQVFQNHQDIKALKGLTEEDKASINLKLRKGVKGVFNVIATLSGGAERKMLWSNNLMATLFKKNSQFFAIYKGNNTGEDLRSELQSFDFRDTGSPMLTQISFPIPPEISKEKYYFNRSHSFNYNNVYRVGRDAELALNAAYYTDCENRNSQTTVQHLLPDNTTIAFNEISDGKRKEHMVYLDFSIESNKKMNYLKEQIRLNYQREHYSMNIVNKEQITQNSAMDYFNTSNHLHWIKRGDHDKGMEINSKTGFSQKPHWLGVNIDLFNEDSISISKGLYQHAKTCNFYTENTMRFLQTLIIGPVQIHLVTNMNVHHDRLESQLSRLLENDITTLFAANNLSMTRFDAGMGVECFVKFRRFSIDAYSPILYQHCILKEINGKTLSTKNQIVTSPKMTMRYNLNTDNTLSLSIWRSTHTPLLTKLYSQNILTKYNVQTVYTSQDLYNADSWQCSCSYNYKNLLSMLFVDISTGYTHTLPRILYGYSYKGNTEILNSVHTNQIGHSCFILLQGSKGFDWKRSKIGWEGRFIFGSNPILLQDQVIDSQSKILAFNLDFSAVLNSFLALNYRGAFANSTVGIKDGSNIPELTQFTNKATLTFSLPIHIDLNFGIYQYYNNRNTINKNYISEDIEVIYNCKRIRFSLVCTNLSNNQTYLNSTQSGLSSYITQYGIRGRSVLMKMRFKIL</sequence>
<evidence type="ECO:0000313" key="1">
    <source>
        <dbReference type="EMBL" id="KDR52927.1"/>
    </source>
</evidence>
<gene>
    <name evidence="1" type="ORF">HMPREF1991_01017</name>
</gene>
<dbReference type="HOGENOM" id="CLU_012729_2_0_10"/>
<comment type="caution">
    <text evidence="1">The sequence shown here is derived from an EMBL/GenBank/DDBJ whole genome shotgun (WGS) entry which is preliminary data.</text>
</comment>